<dbReference type="Gene3D" id="3.30.450.20">
    <property type="entry name" value="PAS domain"/>
    <property type="match status" value="1"/>
</dbReference>
<evidence type="ECO:0008006" key="3">
    <source>
        <dbReference type="Google" id="ProtNLM"/>
    </source>
</evidence>
<accession>A0ABU3YXF2</accession>
<organism evidence="1 2">
    <name type="scientific">Rhizobium brockwellii</name>
    <dbReference type="NCBI Taxonomy" id="3019932"/>
    <lineage>
        <taxon>Bacteria</taxon>
        <taxon>Pseudomonadati</taxon>
        <taxon>Pseudomonadota</taxon>
        <taxon>Alphaproteobacteria</taxon>
        <taxon>Hyphomicrobiales</taxon>
        <taxon>Rhizobiaceae</taxon>
        <taxon>Rhizobium/Agrobacterium group</taxon>
        <taxon>Rhizobium</taxon>
    </lineage>
</organism>
<sequence length="121" mass="13750">MGPERHPSALGALGQECWAEIWDIIGPQIEYDMAGKGSTWDEDRLVPVTRNGAREDVWWTYGYSPIEDEEGIRGVLVVCKDVTSEHLAKQALKQQTERLSSFLNRRPVWLPSLADRTMYSS</sequence>
<reference evidence="2" key="1">
    <citation type="journal article" date="2023" name="Int. J. Mol. Sci.">
        <title>Genomic and Metabolic Characterization of Plant Growth-Promoting Rhizobacteria Isolated from Nodules of Clovers Grown in Non-Farmed Soil.</title>
        <authorList>
            <person name="Wojcik M."/>
            <person name="Koper P."/>
            <person name="Zebracki K."/>
            <person name="Marczak M."/>
            <person name="Mazur A."/>
        </authorList>
    </citation>
    <scope>NUCLEOTIDE SEQUENCE [LARGE SCALE GENOMIC DNA]</scope>
    <source>
        <strain evidence="2">KB12</strain>
    </source>
</reference>
<dbReference type="EMBL" id="JAWJWI010000033">
    <property type="protein sequence ID" value="MDV4190526.1"/>
    <property type="molecule type" value="Genomic_DNA"/>
</dbReference>
<evidence type="ECO:0000313" key="1">
    <source>
        <dbReference type="EMBL" id="MDV4190526.1"/>
    </source>
</evidence>
<gene>
    <name evidence="1" type="ORF">R1523_34235</name>
</gene>
<comment type="caution">
    <text evidence="1">The sequence shown here is derived from an EMBL/GenBank/DDBJ whole genome shotgun (WGS) entry which is preliminary data.</text>
</comment>
<dbReference type="RefSeq" id="WP_245497274.1">
    <property type="nucleotide sequence ID" value="NZ_JAWJWH010000033.1"/>
</dbReference>
<proteinExistence type="predicted"/>
<name>A0ABU3YXF2_9HYPH</name>
<evidence type="ECO:0000313" key="2">
    <source>
        <dbReference type="Proteomes" id="UP001187203"/>
    </source>
</evidence>
<keyword evidence="2" id="KW-1185">Reference proteome</keyword>
<protein>
    <recommendedName>
        <fullName evidence="3">PAC domain-containing protein</fullName>
    </recommendedName>
</protein>
<dbReference type="Proteomes" id="UP001187203">
    <property type="component" value="Unassembled WGS sequence"/>
</dbReference>